<comment type="caution">
    <text evidence="1">The sequence shown here is derived from an EMBL/GenBank/DDBJ whole genome shotgun (WGS) entry which is preliminary data.</text>
</comment>
<dbReference type="Proteomes" id="UP001152049">
    <property type="component" value="Unassembled WGS sequence"/>
</dbReference>
<name>A0A9W8RXW2_9HYPO</name>
<dbReference type="EMBL" id="JAOQAZ010000019">
    <property type="protein sequence ID" value="KAJ4256232.1"/>
    <property type="molecule type" value="Genomic_DNA"/>
</dbReference>
<dbReference type="AlphaFoldDB" id="A0A9W8RXW2"/>
<gene>
    <name evidence="1" type="ORF">NW762_009311</name>
</gene>
<dbReference type="PANTHER" id="PTHR38797:SF4">
    <property type="entry name" value="NUCLEAR PORE COMPLEX PROTEIN NUP85"/>
    <property type="match status" value="1"/>
</dbReference>
<sequence length="384" mass="43882">MPKNRPSQKKRNEAKYARIRTERAIRENDTAKRVVDDDSLDFAAKIDRLAEVRRWFSADTTIINQYMLGELTTAETVVILAAPIDKAYSSADFGRQYHEQERIARIQRKYHSPEKAIEMWGPEQNFPEPQAEYDPSKSTEMLLWDLWYAILHAAKRITFTDEIQHQKLVSLVKALKARPNPPIPEPMTIPLRRSWIWGSGTVWSDLIVLGISVAEVSNDTCGCGAGWLWPEQRAWENLCSFMARLTAGGVVDLHNSGVQSVVALEQTPSPGSLRIPPPPAIEISSHKVTSAALWTIIAGKEVYREFPDARDERDIQVVDKIMGLRDDQLPWRRSLKKYKGRARWETARKEFARRRFEVESQNEELSLEVRQLAAKAAKAMTSFV</sequence>
<accession>A0A9W8RXW2</accession>
<keyword evidence="2" id="KW-1185">Reference proteome</keyword>
<organism evidence="1 2">
    <name type="scientific">Fusarium torreyae</name>
    <dbReference type="NCBI Taxonomy" id="1237075"/>
    <lineage>
        <taxon>Eukaryota</taxon>
        <taxon>Fungi</taxon>
        <taxon>Dikarya</taxon>
        <taxon>Ascomycota</taxon>
        <taxon>Pezizomycotina</taxon>
        <taxon>Sordariomycetes</taxon>
        <taxon>Hypocreomycetidae</taxon>
        <taxon>Hypocreales</taxon>
        <taxon>Nectriaceae</taxon>
        <taxon>Fusarium</taxon>
    </lineage>
</organism>
<proteinExistence type="predicted"/>
<evidence type="ECO:0000313" key="1">
    <source>
        <dbReference type="EMBL" id="KAJ4256232.1"/>
    </source>
</evidence>
<dbReference type="PANTHER" id="PTHR38797">
    <property type="entry name" value="NUCLEAR PORE COMPLEX PROTEIN NUP85-RELATED"/>
    <property type="match status" value="1"/>
</dbReference>
<dbReference type="OrthoDB" id="3350591at2759"/>
<dbReference type="InterPro" id="IPR022085">
    <property type="entry name" value="OpdG"/>
</dbReference>
<dbReference type="Pfam" id="PF12311">
    <property type="entry name" value="DUF3632"/>
    <property type="match status" value="1"/>
</dbReference>
<evidence type="ECO:0000313" key="2">
    <source>
        <dbReference type="Proteomes" id="UP001152049"/>
    </source>
</evidence>
<dbReference type="InterPro" id="IPR053204">
    <property type="entry name" value="Oxopyrrolidines_Biosynth-assoc"/>
</dbReference>
<reference evidence="1" key="1">
    <citation type="submission" date="2022-09" db="EMBL/GenBank/DDBJ databases">
        <title>Fusarium specimens isolated from Avocado Roots.</title>
        <authorList>
            <person name="Stajich J."/>
            <person name="Roper C."/>
            <person name="Heimlech-Rivalta G."/>
        </authorList>
    </citation>
    <scope>NUCLEOTIDE SEQUENCE</scope>
    <source>
        <strain evidence="1">CF00136</strain>
    </source>
</reference>
<protein>
    <submittedName>
        <fullName evidence="1">Uncharacterized protein</fullName>
    </submittedName>
</protein>